<accession>A0A161P3D0</accession>
<feature type="signal peptide" evidence="8">
    <location>
        <begin position="1"/>
        <end position="27"/>
    </location>
</feature>
<organism evidence="9 10">
    <name type="scientific">Alkalihalobacillus trypoxylicola</name>
    <dbReference type="NCBI Taxonomy" id="519424"/>
    <lineage>
        <taxon>Bacteria</taxon>
        <taxon>Bacillati</taxon>
        <taxon>Bacillota</taxon>
        <taxon>Bacilli</taxon>
        <taxon>Bacillales</taxon>
        <taxon>Bacillaceae</taxon>
        <taxon>Alkalihalobacillus</taxon>
    </lineage>
</organism>
<protein>
    <submittedName>
        <fullName evidence="9">Uncharacterized protein</fullName>
    </submittedName>
</protein>
<dbReference type="STRING" id="519424.AZF04_13125"/>
<evidence type="ECO:0000313" key="10">
    <source>
        <dbReference type="Proteomes" id="UP000075806"/>
    </source>
</evidence>
<evidence type="ECO:0000256" key="6">
    <source>
        <dbReference type="ARBA" id="ARBA00023136"/>
    </source>
</evidence>
<dbReference type="Proteomes" id="UP000075806">
    <property type="component" value="Unassembled WGS sequence"/>
</dbReference>
<keyword evidence="5 7" id="KW-1133">Transmembrane helix</keyword>
<evidence type="ECO:0000256" key="8">
    <source>
        <dbReference type="SAM" id="SignalP"/>
    </source>
</evidence>
<keyword evidence="4 7" id="KW-0812">Transmembrane</keyword>
<keyword evidence="10" id="KW-1185">Reference proteome</keyword>
<dbReference type="RefSeq" id="WP_061950202.1">
    <property type="nucleotide sequence ID" value="NZ_LTAO01000039.1"/>
</dbReference>
<sequence>MKTELKPVKLMLGITIILLMLPMAVSAEDSNENDESNQRGSLQWQIDRVNRDRDKGTEYIQTELERRFPSLFKEETEQQIDRKMEENEDQLLKLQQSLFTEEKPEHNLAIQQVRESLFSEEYTAVASRSSQEEEEGGSMSSNVILIALSAVACFLGAGLYLMMRRMLD</sequence>
<keyword evidence="8" id="KW-0732">Signal</keyword>
<dbReference type="GO" id="GO:0005886">
    <property type="term" value="C:plasma membrane"/>
    <property type="evidence" value="ECO:0007669"/>
    <property type="project" value="UniProtKB-SubCell"/>
</dbReference>
<dbReference type="OrthoDB" id="2870878at2"/>
<evidence type="ECO:0000256" key="4">
    <source>
        <dbReference type="ARBA" id="ARBA00022692"/>
    </source>
</evidence>
<evidence type="ECO:0000256" key="1">
    <source>
        <dbReference type="ARBA" id="ARBA00004162"/>
    </source>
</evidence>
<feature type="transmembrane region" description="Helical" evidence="7">
    <location>
        <begin position="143"/>
        <end position="163"/>
    </location>
</feature>
<keyword evidence="3" id="KW-1003">Cell membrane</keyword>
<evidence type="ECO:0000256" key="7">
    <source>
        <dbReference type="SAM" id="Phobius"/>
    </source>
</evidence>
<evidence type="ECO:0000256" key="5">
    <source>
        <dbReference type="ARBA" id="ARBA00022989"/>
    </source>
</evidence>
<comment type="subcellular location">
    <subcellularLocation>
        <location evidence="1">Cell membrane</location>
        <topology evidence="1">Single-pass membrane protein</topology>
    </subcellularLocation>
</comment>
<comment type="similarity">
    <text evidence="2">Belongs to the EssA family.</text>
</comment>
<evidence type="ECO:0000256" key="2">
    <source>
        <dbReference type="ARBA" id="ARBA00008570"/>
    </source>
</evidence>
<keyword evidence="6 7" id="KW-0472">Membrane</keyword>
<evidence type="ECO:0000256" key="3">
    <source>
        <dbReference type="ARBA" id="ARBA00022475"/>
    </source>
</evidence>
<comment type="caution">
    <text evidence="9">The sequence shown here is derived from an EMBL/GenBank/DDBJ whole genome shotgun (WGS) entry which is preliminary data.</text>
</comment>
<proteinExistence type="inferred from homology"/>
<gene>
    <name evidence="9" type="ORF">AZF04_13125</name>
</gene>
<dbReference type="EMBL" id="LTAO01000039">
    <property type="protein sequence ID" value="KYG26023.1"/>
    <property type="molecule type" value="Genomic_DNA"/>
</dbReference>
<dbReference type="InterPro" id="IPR018920">
    <property type="entry name" value="EssA/YueC"/>
</dbReference>
<dbReference type="NCBIfam" id="TIGR03927">
    <property type="entry name" value="T7SS_EssA_Firm"/>
    <property type="match status" value="1"/>
</dbReference>
<dbReference type="Pfam" id="PF10661">
    <property type="entry name" value="EssA"/>
    <property type="match status" value="1"/>
</dbReference>
<evidence type="ECO:0000313" key="9">
    <source>
        <dbReference type="EMBL" id="KYG26023.1"/>
    </source>
</evidence>
<name>A0A161P3D0_9BACI</name>
<reference evidence="9" key="1">
    <citation type="submission" date="2016-02" db="EMBL/GenBank/DDBJ databases">
        <title>Genome sequence of Bacillus trypoxylicola KCTC 13244(T).</title>
        <authorList>
            <person name="Jeong H."/>
            <person name="Park S.-H."/>
            <person name="Choi S.-K."/>
        </authorList>
    </citation>
    <scope>NUCLEOTIDE SEQUENCE [LARGE SCALE GENOMIC DNA]</scope>
    <source>
        <strain evidence="9">KCTC 13244</strain>
    </source>
</reference>
<dbReference type="InterPro" id="IPR034026">
    <property type="entry name" value="EssA"/>
</dbReference>
<feature type="chain" id="PRO_5007824400" evidence="8">
    <location>
        <begin position="28"/>
        <end position="168"/>
    </location>
</feature>
<dbReference type="AlphaFoldDB" id="A0A161P3D0"/>